<dbReference type="STRING" id="391626.OAN307_c01720"/>
<dbReference type="GO" id="GO:0046872">
    <property type="term" value="F:metal ion binding"/>
    <property type="evidence" value="ECO:0007669"/>
    <property type="project" value="UniProtKB-KW"/>
</dbReference>
<accession>M9R016</accession>
<name>M9R016_9RHOB</name>
<dbReference type="GO" id="GO:0005737">
    <property type="term" value="C:cytoplasm"/>
    <property type="evidence" value="ECO:0007669"/>
    <property type="project" value="UniProtKB-SubCell"/>
</dbReference>
<comment type="similarity">
    <text evidence="8">Belongs to the MobA family.</text>
</comment>
<evidence type="ECO:0000256" key="2">
    <source>
        <dbReference type="ARBA" id="ARBA00022679"/>
    </source>
</evidence>
<feature type="binding site" evidence="8">
    <location>
        <position position="64"/>
    </location>
    <ligand>
        <name>GTP</name>
        <dbReference type="ChEBI" id="CHEBI:37565"/>
    </ligand>
</feature>
<evidence type="ECO:0000256" key="7">
    <source>
        <dbReference type="ARBA" id="ARBA00023150"/>
    </source>
</evidence>
<evidence type="ECO:0000256" key="5">
    <source>
        <dbReference type="ARBA" id="ARBA00022842"/>
    </source>
</evidence>
<organism evidence="10 11">
    <name type="scientific">Octadecabacter antarcticus 307</name>
    <dbReference type="NCBI Taxonomy" id="391626"/>
    <lineage>
        <taxon>Bacteria</taxon>
        <taxon>Pseudomonadati</taxon>
        <taxon>Pseudomonadota</taxon>
        <taxon>Alphaproteobacteria</taxon>
        <taxon>Rhodobacterales</taxon>
        <taxon>Roseobacteraceae</taxon>
        <taxon>Octadecabacter</taxon>
    </lineage>
</organism>
<keyword evidence="4 8" id="KW-0547">Nucleotide-binding</keyword>
<dbReference type="EC" id="2.7.7.77" evidence="8"/>
<dbReference type="NCBIfam" id="TIGR02665">
    <property type="entry name" value="molyb_mobA"/>
    <property type="match status" value="1"/>
</dbReference>
<dbReference type="SUPFAM" id="SSF53448">
    <property type="entry name" value="Nucleotide-diphospho-sugar transferases"/>
    <property type="match status" value="1"/>
</dbReference>
<keyword evidence="3 8" id="KW-0479">Metal-binding</keyword>
<dbReference type="InterPro" id="IPR013482">
    <property type="entry name" value="Molybde_CF_guanTrfase"/>
</dbReference>
<dbReference type="HOGENOM" id="CLU_055597_5_0_5"/>
<feature type="binding site" evidence="8">
    <location>
        <position position="50"/>
    </location>
    <ligand>
        <name>GTP</name>
        <dbReference type="ChEBI" id="CHEBI:37565"/>
    </ligand>
</feature>
<evidence type="ECO:0000256" key="1">
    <source>
        <dbReference type="ARBA" id="ARBA00022490"/>
    </source>
</evidence>
<evidence type="ECO:0000256" key="3">
    <source>
        <dbReference type="ARBA" id="ARBA00022723"/>
    </source>
</evidence>
<evidence type="ECO:0000256" key="6">
    <source>
        <dbReference type="ARBA" id="ARBA00023134"/>
    </source>
</evidence>
<dbReference type="InterPro" id="IPR029044">
    <property type="entry name" value="Nucleotide-diphossugar_trans"/>
</dbReference>
<keyword evidence="6 8" id="KW-0342">GTP-binding</keyword>
<dbReference type="Pfam" id="PF12804">
    <property type="entry name" value="NTP_transf_3"/>
    <property type="match status" value="1"/>
</dbReference>
<comment type="cofactor">
    <cofactor evidence="8">
        <name>Mg(2+)</name>
        <dbReference type="ChEBI" id="CHEBI:18420"/>
    </cofactor>
</comment>
<feature type="domain" description="MobA-like NTP transferase" evidence="9">
    <location>
        <begin position="6"/>
        <end position="157"/>
    </location>
</feature>
<comment type="catalytic activity">
    <reaction evidence="8">
        <text>Mo-molybdopterin + GTP + H(+) = Mo-molybdopterin guanine dinucleotide + diphosphate</text>
        <dbReference type="Rhea" id="RHEA:34243"/>
        <dbReference type="ChEBI" id="CHEBI:15378"/>
        <dbReference type="ChEBI" id="CHEBI:33019"/>
        <dbReference type="ChEBI" id="CHEBI:37565"/>
        <dbReference type="ChEBI" id="CHEBI:71302"/>
        <dbReference type="ChEBI" id="CHEBI:71310"/>
        <dbReference type="EC" id="2.7.7.77"/>
    </reaction>
</comment>
<dbReference type="RefSeq" id="WP_015498000.1">
    <property type="nucleotide sequence ID" value="NC_020911.1"/>
</dbReference>
<reference evidence="10 11" key="1">
    <citation type="journal article" date="2013" name="PLoS ONE">
        <title>Poles Apart: Arctic and Antarctic Octadecabacter strains Share High Genome Plasticity and a New Type of Xanthorhodopsin.</title>
        <authorList>
            <person name="Vollmers J."/>
            <person name="Voget S."/>
            <person name="Dietrich S."/>
            <person name="Gollnow K."/>
            <person name="Smits M."/>
            <person name="Meyer K."/>
            <person name="Brinkhoff T."/>
            <person name="Simon M."/>
            <person name="Daniel R."/>
        </authorList>
    </citation>
    <scope>NUCLEOTIDE SEQUENCE [LARGE SCALE GENOMIC DNA]</scope>
    <source>
        <strain evidence="10 11">307</strain>
    </source>
</reference>
<dbReference type="KEGG" id="oat:OAN307_c01720"/>
<proteinExistence type="inferred from homology"/>
<keyword evidence="2 8" id="KW-0808">Transferase</keyword>
<evidence type="ECO:0000256" key="4">
    <source>
        <dbReference type="ARBA" id="ARBA00022741"/>
    </source>
</evidence>
<keyword evidence="1 8" id="KW-0963">Cytoplasm</keyword>
<gene>
    <name evidence="8" type="primary">mobA</name>
    <name evidence="10" type="ORF">OAN307_c01720</name>
</gene>
<feature type="binding site" evidence="8">
    <location>
        <begin position="9"/>
        <end position="11"/>
    </location>
    <ligand>
        <name>GTP</name>
        <dbReference type="ChEBI" id="CHEBI:37565"/>
    </ligand>
</feature>
<protein>
    <recommendedName>
        <fullName evidence="8">Molybdenum cofactor guanylyltransferase</fullName>
        <shortName evidence="8">MoCo guanylyltransferase</shortName>
        <ecNumber evidence="8">2.7.7.77</ecNumber>
    </recommendedName>
    <alternativeName>
        <fullName evidence="8">GTP:molybdopterin guanylyltransferase</fullName>
    </alternativeName>
    <alternativeName>
        <fullName evidence="8">Mo-MPT guanylyltransferase</fullName>
    </alternativeName>
    <alternativeName>
        <fullName evidence="8">Molybdopterin guanylyltransferase</fullName>
    </alternativeName>
    <alternativeName>
        <fullName evidence="8">Molybdopterin-guanine dinucleotide synthase</fullName>
        <shortName evidence="8">MGD synthase</shortName>
    </alternativeName>
</protein>
<dbReference type="OrthoDB" id="9788394at2"/>
<dbReference type="PANTHER" id="PTHR19136">
    <property type="entry name" value="MOLYBDENUM COFACTOR GUANYLYLTRANSFERASE"/>
    <property type="match status" value="1"/>
</dbReference>
<dbReference type="PANTHER" id="PTHR19136:SF81">
    <property type="entry name" value="MOLYBDENUM COFACTOR GUANYLYLTRANSFERASE"/>
    <property type="match status" value="1"/>
</dbReference>
<keyword evidence="11" id="KW-1185">Reference proteome</keyword>
<dbReference type="GO" id="GO:1902758">
    <property type="term" value="P:bis(molybdopterin guanine dinucleotide)molybdenum biosynthetic process"/>
    <property type="evidence" value="ECO:0007669"/>
    <property type="project" value="TreeGrafter"/>
</dbReference>
<comment type="subunit">
    <text evidence="8">Monomer.</text>
</comment>
<dbReference type="GO" id="GO:0005525">
    <property type="term" value="F:GTP binding"/>
    <property type="evidence" value="ECO:0007669"/>
    <property type="project" value="UniProtKB-UniRule"/>
</dbReference>
<dbReference type="EMBL" id="CP003740">
    <property type="protein sequence ID" value="AGI65939.1"/>
    <property type="molecule type" value="Genomic_DNA"/>
</dbReference>
<dbReference type="CDD" id="cd02503">
    <property type="entry name" value="MobA"/>
    <property type="match status" value="1"/>
</dbReference>
<evidence type="ECO:0000313" key="11">
    <source>
        <dbReference type="Proteomes" id="UP000005307"/>
    </source>
</evidence>
<comment type="function">
    <text evidence="8">Transfers a GMP moiety from GTP to Mo-molybdopterin (Mo-MPT) cofactor (Moco or molybdenum cofactor) to form Mo-molybdopterin guanine dinucleotide (Mo-MGD) cofactor.</text>
</comment>
<feature type="binding site" evidence="8">
    <location>
        <position position="97"/>
    </location>
    <ligand>
        <name>Mg(2+)</name>
        <dbReference type="ChEBI" id="CHEBI:18420"/>
    </ligand>
</feature>
<sequence length="193" mass="20421">MREPFGLILAGGRGTRMGGVSKADLILGHSTLLTQAQARLEPQVVAIAVNSNAPITTNLPVIKDATRDHLGPLEGVLAGLDWAVSQGGTHIVTVAVDTPFFPCDLVPRLLMAGQTHPNGFAIASTSDGLHGTFGIWPTTLRDELATFLDQGQRKVRAFTQAQAAATAIFPDTTPPSFFNINTPEDLATAAQWL</sequence>
<keyword evidence="5 8" id="KW-0460">Magnesium</keyword>
<comment type="subcellular location">
    <subcellularLocation>
        <location evidence="8">Cytoplasm</location>
    </subcellularLocation>
</comment>
<feature type="binding site" evidence="8">
    <location>
        <position position="97"/>
    </location>
    <ligand>
        <name>GTP</name>
        <dbReference type="ChEBI" id="CHEBI:37565"/>
    </ligand>
</feature>
<dbReference type="InterPro" id="IPR025877">
    <property type="entry name" value="MobA-like_NTP_Trfase"/>
</dbReference>
<feature type="binding site" evidence="8">
    <location>
        <position position="22"/>
    </location>
    <ligand>
        <name>GTP</name>
        <dbReference type="ChEBI" id="CHEBI:37565"/>
    </ligand>
</feature>
<evidence type="ECO:0000256" key="8">
    <source>
        <dbReference type="HAMAP-Rule" id="MF_00316"/>
    </source>
</evidence>
<dbReference type="eggNOG" id="COG0746">
    <property type="taxonomic scope" value="Bacteria"/>
</dbReference>
<dbReference type="AlphaFoldDB" id="M9R016"/>
<dbReference type="Proteomes" id="UP000005307">
    <property type="component" value="Chromosome"/>
</dbReference>
<dbReference type="Gene3D" id="3.90.550.10">
    <property type="entry name" value="Spore Coat Polysaccharide Biosynthesis Protein SpsA, Chain A"/>
    <property type="match status" value="1"/>
</dbReference>
<keyword evidence="7 8" id="KW-0501">Molybdenum cofactor biosynthesis</keyword>
<evidence type="ECO:0000259" key="9">
    <source>
        <dbReference type="Pfam" id="PF12804"/>
    </source>
</evidence>
<comment type="domain">
    <text evidence="8">The N-terminal domain determines nucleotide recognition and specific binding, while the C-terminal domain determines the specific binding to the target protein.</text>
</comment>
<dbReference type="GO" id="GO:0061603">
    <property type="term" value="F:molybdenum cofactor guanylyltransferase activity"/>
    <property type="evidence" value="ECO:0007669"/>
    <property type="project" value="UniProtKB-EC"/>
</dbReference>
<dbReference type="HAMAP" id="MF_00316">
    <property type="entry name" value="MobA"/>
    <property type="match status" value="1"/>
</dbReference>
<evidence type="ECO:0000313" key="10">
    <source>
        <dbReference type="EMBL" id="AGI65939.1"/>
    </source>
</evidence>